<gene>
    <name evidence="1" type="ORF">ACFPIK_00720</name>
</gene>
<evidence type="ECO:0008006" key="3">
    <source>
        <dbReference type="Google" id="ProtNLM"/>
    </source>
</evidence>
<dbReference type="RefSeq" id="WP_377911182.1">
    <property type="nucleotide sequence ID" value="NZ_JBHSKS010000001.1"/>
</dbReference>
<name>A0ABW0BSL6_9BACT</name>
<dbReference type="EMBL" id="JBHSKS010000001">
    <property type="protein sequence ID" value="MFC5190270.1"/>
    <property type="molecule type" value="Genomic_DNA"/>
</dbReference>
<evidence type="ECO:0000313" key="1">
    <source>
        <dbReference type="EMBL" id="MFC5190270.1"/>
    </source>
</evidence>
<protein>
    <recommendedName>
        <fullName evidence="3">Exostosin GT47 domain-containing protein</fullName>
    </recommendedName>
</protein>
<keyword evidence="2" id="KW-1185">Reference proteome</keyword>
<reference evidence="2" key="1">
    <citation type="journal article" date="2019" name="Int. J. Syst. Evol. Microbiol.">
        <title>The Global Catalogue of Microorganisms (GCM) 10K type strain sequencing project: providing services to taxonomists for standard genome sequencing and annotation.</title>
        <authorList>
            <consortium name="The Broad Institute Genomics Platform"/>
            <consortium name="The Broad Institute Genome Sequencing Center for Infectious Disease"/>
            <person name="Wu L."/>
            <person name="Ma J."/>
        </authorList>
    </citation>
    <scope>NUCLEOTIDE SEQUENCE [LARGE SCALE GENOMIC DNA]</scope>
    <source>
        <strain evidence="2">CGMCC 1.7030</strain>
    </source>
</reference>
<evidence type="ECO:0000313" key="2">
    <source>
        <dbReference type="Proteomes" id="UP001596163"/>
    </source>
</evidence>
<accession>A0ABW0BSL6</accession>
<sequence length="345" mass="39618">MVKLFIPKFDFKNQLLFEIFEYSEKGDFLISKTAENLFVCVENYEDSDWIIIPVFITSLSSASGKEYIKNAAKLAQSLNKPFGVFSNSDLIINPGVENVFVFTPGAYSTYSNLIEIPATLPYDPVQKWKQGNWLPWDPSGPLIGFCGQATINPIKMLKDALKISKLRQELKKGGSPYLTVPNFLPAWERARILKKLQATDLRTDFILRSRYKAGASSLDEKEKVEEDFYQNIDKSLFTVCVRGMGNYSVRFYQTLAMGRIPILIDTDSVLPFSSEIPYDQFILKVSFQDRFNLKPIIESFVKSKTEDELISIQKLARECWIQHFQTKGMIKDLEKQMRKLAVEMQ</sequence>
<proteinExistence type="predicted"/>
<dbReference type="Proteomes" id="UP001596163">
    <property type="component" value="Unassembled WGS sequence"/>
</dbReference>
<comment type="caution">
    <text evidence="1">The sequence shown here is derived from an EMBL/GenBank/DDBJ whole genome shotgun (WGS) entry which is preliminary data.</text>
</comment>
<organism evidence="1 2">
    <name type="scientific">Algoriphagus aquatilis</name>
    <dbReference type="NCBI Taxonomy" id="490186"/>
    <lineage>
        <taxon>Bacteria</taxon>
        <taxon>Pseudomonadati</taxon>
        <taxon>Bacteroidota</taxon>
        <taxon>Cytophagia</taxon>
        <taxon>Cytophagales</taxon>
        <taxon>Cyclobacteriaceae</taxon>
        <taxon>Algoriphagus</taxon>
    </lineage>
</organism>